<keyword evidence="3" id="KW-0812">Transmembrane</keyword>
<reference evidence="7" key="1">
    <citation type="submission" date="2021-01" db="EMBL/GenBank/DDBJ databases">
        <title>Adiantum capillus-veneris genome.</title>
        <authorList>
            <person name="Fang Y."/>
            <person name="Liao Q."/>
        </authorList>
    </citation>
    <scope>NUCLEOTIDE SEQUENCE</scope>
    <source>
        <strain evidence="7">H3</strain>
        <tissue evidence="7">Leaf</tissue>
    </source>
</reference>
<keyword evidence="5" id="KW-0333">Golgi apparatus</keyword>
<comment type="subcellular location">
    <subcellularLocation>
        <location evidence="1">Golgi apparatus membrane</location>
    </subcellularLocation>
</comment>
<evidence type="ECO:0000256" key="2">
    <source>
        <dbReference type="ARBA" id="ARBA00022679"/>
    </source>
</evidence>
<dbReference type="GO" id="GO:0000139">
    <property type="term" value="C:Golgi membrane"/>
    <property type="evidence" value="ECO:0007669"/>
    <property type="project" value="UniProtKB-SubCell"/>
</dbReference>
<comment type="caution">
    <text evidence="7">The sequence shown here is derived from an EMBL/GenBank/DDBJ whole genome shotgun (WGS) entry which is preliminary data.</text>
</comment>
<dbReference type="OrthoDB" id="72851at2759"/>
<proteinExistence type="predicted"/>
<dbReference type="GO" id="GO:0016757">
    <property type="term" value="F:glycosyltransferase activity"/>
    <property type="evidence" value="ECO:0007669"/>
    <property type="project" value="TreeGrafter"/>
</dbReference>
<keyword evidence="2" id="KW-0808">Transferase</keyword>
<dbReference type="EMBL" id="JABFUD020000015">
    <property type="protein sequence ID" value="KAI5069443.1"/>
    <property type="molecule type" value="Genomic_DNA"/>
</dbReference>
<dbReference type="PANTHER" id="PTHR32044">
    <property type="entry name" value="GLUCOMANNAN 4-BETA-MANNOSYLTRANSFERASE 9"/>
    <property type="match status" value="1"/>
</dbReference>
<organism evidence="7 8">
    <name type="scientific">Adiantum capillus-veneris</name>
    <name type="common">Maidenhair fern</name>
    <dbReference type="NCBI Taxonomy" id="13818"/>
    <lineage>
        <taxon>Eukaryota</taxon>
        <taxon>Viridiplantae</taxon>
        <taxon>Streptophyta</taxon>
        <taxon>Embryophyta</taxon>
        <taxon>Tracheophyta</taxon>
        <taxon>Polypodiopsida</taxon>
        <taxon>Polypodiidae</taxon>
        <taxon>Polypodiales</taxon>
        <taxon>Pteridineae</taxon>
        <taxon>Pteridaceae</taxon>
        <taxon>Vittarioideae</taxon>
        <taxon>Adiantum</taxon>
    </lineage>
</organism>
<dbReference type="AlphaFoldDB" id="A0A9D4ZBH8"/>
<sequence>MVIIQFPMCNEKMIYQRSLGAIAQMKWLRDRMPVQVLDDSDEEEPRLYNVKYQRRSRLIGCMVDILVRCNYIDYDCPISLLPR</sequence>
<evidence type="ECO:0000256" key="1">
    <source>
        <dbReference type="ARBA" id="ARBA00004394"/>
    </source>
</evidence>
<evidence type="ECO:0000313" key="8">
    <source>
        <dbReference type="Proteomes" id="UP000886520"/>
    </source>
</evidence>
<keyword evidence="4" id="KW-1133">Transmembrane helix</keyword>
<accession>A0A9D4ZBH8</accession>
<dbReference type="InterPro" id="IPR029044">
    <property type="entry name" value="Nucleotide-diphossugar_trans"/>
</dbReference>
<dbReference type="PANTHER" id="PTHR32044:SF80">
    <property type="entry name" value="XYLOGLUCAN GLYCOSYLTRANSFERASE 2-RELATED"/>
    <property type="match status" value="1"/>
</dbReference>
<evidence type="ECO:0000313" key="7">
    <source>
        <dbReference type="EMBL" id="KAI5069443.1"/>
    </source>
</evidence>
<evidence type="ECO:0000256" key="4">
    <source>
        <dbReference type="ARBA" id="ARBA00022989"/>
    </source>
</evidence>
<keyword evidence="6" id="KW-0472">Membrane</keyword>
<gene>
    <name evidence="7" type="ORF">GOP47_0015744</name>
</gene>
<evidence type="ECO:0000256" key="3">
    <source>
        <dbReference type="ARBA" id="ARBA00022692"/>
    </source>
</evidence>
<keyword evidence="8" id="KW-1185">Reference proteome</keyword>
<dbReference type="Proteomes" id="UP000886520">
    <property type="component" value="Chromosome 15"/>
</dbReference>
<dbReference type="Gene3D" id="3.90.550.10">
    <property type="entry name" value="Spore Coat Polysaccharide Biosynthesis Protein SpsA, Chain A"/>
    <property type="match status" value="1"/>
</dbReference>
<name>A0A9D4ZBH8_ADICA</name>
<protein>
    <submittedName>
        <fullName evidence="7">Uncharacterized protein</fullName>
    </submittedName>
</protein>
<evidence type="ECO:0000256" key="5">
    <source>
        <dbReference type="ARBA" id="ARBA00023034"/>
    </source>
</evidence>
<evidence type="ECO:0000256" key="6">
    <source>
        <dbReference type="ARBA" id="ARBA00023136"/>
    </source>
</evidence>